<feature type="compositionally biased region" description="Basic and acidic residues" evidence="2">
    <location>
        <begin position="245"/>
        <end position="255"/>
    </location>
</feature>
<dbReference type="InterPro" id="IPR049492">
    <property type="entry name" value="BD-FAE-like_dom"/>
</dbReference>
<dbReference type="EMBL" id="BMHK01000003">
    <property type="protein sequence ID" value="GGB90451.1"/>
    <property type="molecule type" value="Genomic_DNA"/>
</dbReference>
<protein>
    <submittedName>
        <fullName evidence="5">Alpha/beta hydrolase</fullName>
    </submittedName>
</protein>
<dbReference type="InterPro" id="IPR050300">
    <property type="entry name" value="GDXG_lipolytic_enzyme"/>
</dbReference>
<feature type="domain" description="BD-FAE-like" evidence="4">
    <location>
        <begin position="106"/>
        <end position="288"/>
    </location>
</feature>
<keyword evidence="1 5" id="KW-0378">Hydrolase</keyword>
<dbReference type="RefSeq" id="WP_188768279.1">
    <property type="nucleotide sequence ID" value="NZ_BMHK01000003.1"/>
</dbReference>
<feature type="signal peptide" evidence="3">
    <location>
        <begin position="1"/>
        <end position="26"/>
    </location>
</feature>
<evidence type="ECO:0000313" key="6">
    <source>
        <dbReference type="Proteomes" id="UP000608154"/>
    </source>
</evidence>
<keyword evidence="6" id="KW-1185">Reference proteome</keyword>
<evidence type="ECO:0000256" key="1">
    <source>
        <dbReference type="ARBA" id="ARBA00022801"/>
    </source>
</evidence>
<feature type="chain" id="PRO_5036780598" evidence="3">
    <location>
        <begin position="27"/>
        <end position="334"/>
    </location>
</feature>
<dbReference type="Pfam" id="PF20434">
    <property type="entry name" value="BD-FAE"/>
    <property type="match status" value="1"/>
</dbReference>
<dbReference type="SUPFAM" id="SSF53474">
    <property type="entry name" value="alpha/beta-Hydrolases"/>
    <property type="match status" value="1"/>
</dbReference>
<reference evidence="5" key="2">
    <citation type="submission" date="2020-09" db="EMBL/GenBank/DDBJ databases">
        <authorList>
            <person name="Sun Q."/>
            <person name="Zhou Y."/>
        </authorList>
    </citation>
    <scope>NUCLEOTIDE SEQUENCE</scope>
    <source>
        <strain evidence="5">CGMCC 1.15095</strain>
    </source>
</reference>
<dbReference type="Gene3D" id="3.40.50.1820">
    <property type="entry name" value="alpha/beta hydrolase"/>
    <property type="match status" value="1"/>
</dbReference>
<evidence type="ECO:0000313" key="5">
    <source>
        <dbReference type="EMBL" id="GGB90451.1"/>
    </source>
</evidence>
<dbReference type="GO" id="GO:0016787">
    <property type="term" value="F:hydrolase activity"/>
    <property type="evidence" value="ECO:0007669"/>
    <property type="project" value="UniProtKB-KW"/>
</dbReference>
<accession>A0A916X462</accession>
<comment type="caution">
    <text evidence="5">The sequence shown here is derived from an EMBL/GenBank/DDBJ whole genome shotgun (WGS) entry which is preliminary data.</text>
</comment>
<keyword evidence="3" id="KW-0732">Signal</keyword>
<name>A0A916X462_9SPHN</name>
<dbReference type="AlphaFoldDB" id="A0A916X462"/>
<dbReference type="Proteomes" id="UP000608154">
    <property type="component" value="Unassembled WGS sequence"/>
</dbReference>
<feature type="region of interest" description="Disordered" evidence="2">
    <location>
        <begin position="238"/>
        <end position="264"/>
    </location>
</feature>
<gene>
    <name evidence="5" type="ORF">GCM10011494_05980</name>
</gene>
<proteinExistence type="predicted"/>
<dbReference type="PANTHER" id="PTHR48081:SF6">
    <property type="entry name" value="PEPTIDASE S9 PROLYL OLIGOPEPTIDASE CATALYTIC DOMAIN-CONTAINING PROTEIN"/>
    <property type="match status" value="1"/>
</dbReference>
<sequence>MTIERRQFMAASVIAALGLRGSAAGAQTPPPVSSGGLPPGLPQPVETIDLWPGGAPAALARPLVETVNERSTDSLVSDRAVYGITRPRMAVFRPDRPNGAAVLLTPGGGYRWVVVDKEGYEMGRWLAARGFTAFVLFYRLPGEGWSSGPDTPLADAQRAMRLIRHRARDFALEPERVAAMGFSAGGHLCADLAARFAATVYEPVDDADRHSAKPFCAAPVYPVVSMDPAVAHAGSRQLLLGPSPSRERERAHSPDRNVPAGAPPHFLLHAEDDDVVPVENAMRLRAALKARDIPVETHLFASGGHGFGLRKAIGKPVEVWPELWRAWARGVGFG</sequence>
<evidence type="ECO:0000259" key="4">
    <source>
        <dbReference type="Pfam" id="PF20434"/>
    </source>
</evidence>
<reference evidence="5" key="1">
    <citation type="journal article" date="2014" name="Int. J. Syst. Evol. Microbiol.">
        <title>Complete genome sequence of Corynebacterium casei LMG S-19264T (=DSM 44701T), isolated from a smear-ripened cheese.</title>
        <authorList>
            <consortium name="US DOE Joint Genome Institute (JGI-PGF)"/>
            <person name="Walter F."/>
            <person name="Albersmeier A."/>
            <person name="Kalinowski J."/>
            <person name="Ruckert C."/>
        </authorList>
    </citation>
    <scope>NUCLEOTIDE SEQUENCE</scope>
    <source>
        <strain evidence="5">CGMCC 1.15095</strain>
    </source>
</reference>
<dbReference type="PANTHER" id="PTHR48081">
    <property type="entry name" value="AB HYDROLASE SUPERFAMILY PROTEIN C4A8.06C"/>
    <property type="match status" value="1"/>
</dbReference>
<organism evidence="5 6">
    <name type="scientific">Novosphingobium endophyticum</name>
    <dbReference type="NCBI Taxonomy" id="1955250"/>
    <lineage>
        <taxon>Bacteria</taxon>
        <taxon>Pseudomonadati</taxon>
        <taxon>Pseudomonadota</taxon>
        <taxon>Alphaproteobacteria</taxon>
        <taxon>Sphingomonadales</taxon>
        <taxon>Sphingomonadaceae</taxon>
        <taxon>Novosphingobium</taxon>
    </lineage>
</organism>
<evidence type="ECO:0000256" key="3">
    <source>
        <dbReference type="SAM" id="SignalP"/>
    </source>
</evidence>
<dbReference type="InterPro" id="IPR029058">
    <property type="entry name" value="AB_hydrolase_fold"/>
</dbReference>
<evidence type="ECO:0000256" key="2">
    <source>
        <dbReference type="SAM" id="MobiDB-lite"/>
    </source>
</evidence>